<dbReference type="PANTHER" id="PTHR43649:SF12">
    <property type="entry name" value="DIACETYLCHITOBIOSE BINDING PROTEIN DASA"/>
    <property type="match status" value="1"/>
</dbReference>
<feature type="chain" id="PRO_5039058366" evidence="1">
    <location>
        <begin position="25"/>
        <end position="431"/>
    </location>
</feature>
<reference evidence="3" key="1">
    <citation type="submission" date="2016-10" db="EMBL/GenBank/DDBJ databases">
        <authorList>
            <person name="Varghese N."/>
            <person name="Submissions S."/>
        </authorList>
    </citation>
    <scope>NUCLEOTIDE SEQUENCE [LARGE SCALE GENOMIC DNA]</scope>
    <source>
        <strain evidence="3">CGMCC 4.2126</strain>
    </source>
</reference>
<dbReference type="RefSeq" id="WP_093886955.1">
    <property type="nucleotide sequence ID" value="NZ_FOQY01000006.1"/>
</dbReference>
<dbReference type="GeneID" id="96298044"/>
<sequence>MTPPRTALAAGLLALAVLTTGCVAGTSAGTPSAAADQPFEGEVEFWTINLKKNFNDYVTGLITQYQKDHPKVTVKWVDVPGQDSATKLLAAMASGDVPDAVNLGSPDLGRFIPSLAPMDDYFTPEELADFQPNLVAPLRQDGKLYGVPWYNGGAPVAMYRKSVVSKAGFDEKAPPKTYDEALALAAKVYDETKVYGINEIPGPSVVSVLRYYGVTLLSEDKKKAAFNTPEVAAIIEKFKKSYDEHGIAPGSVSKDVRALPQSLDNGQIAFTASANGSTLVNIQKNAPDIYKDLVVTEPVQTAGGGYLLNAQQTFTIPKASKHKKAAAEFIKFFTNGANQLAFCKIVPIYPSTISSTKDAFFAGTGGTEPVDVARQVIVKGLPKLEYTPMGTAKDTELAESLAEEIRAVFQGQKSVKDALDTAEKNWNDALV</sequence>
<proteinExistence type="predicted"/>
<dbReference type="EMBL" id="FOQY01000006">
    <property type="protein sequence ID" value="SFJ03491.1"/>
    <property type="molecule type" value="Genomic_DNA"/>
</dbReference>
<dbReference type="Proteomes" id="UP000199111">
    <property type="component" value="Unassembled WGS sequence"/>
</dbReference>
<accession>A0A1I3N2S1</accession>
<dbReference type="PROSITE" id="PS51257">
    <property type="entry name" value="PROKAR_LIPOPROTEIN"/>
    <property type="match status" value="1"/>
</dbReference>
<keyword evidence="3" id="KW-1185">Reference proteome</keyword>
<keyword evidence="1" id="KW-0732">Signal</keyword>
<organism evidence="2 3">
    <name type="scientific">Streptosporangium canum</name>
    <dbReference type="NCBI Taxonomy" id="324952"/>
    <lineage>
        <taxon>Bacteria</taxon>
        <taxon>Bacillati</taxon>
        <taxon>Actinomycetota</taxon>
        <taxon>Actinomycetes</taxon>
        <taxon>Streptosporangiales</taxon>
        <taxon>Streptosporangiaceae</taxon>
        <taxon>Streptosporangium</taxon>
    </lineage>
</organism>
<dbReference type="AlphaFoldDB" id="A0A1I3N2S1"/>
<gene>
    <name evidence="2" type="ORF">SAMN05216275_10694</name>
</gene>
<feature type="signal peptide" evidence="1">
    <location>
        <begin position="1"/>
        <end position="24"/>
    </location>
</feature>
<dbReference type="Pfam" id="PF01547">
    <property type="entry name" value="SBP_bac_1"/>
    <property type="match status" value="1"/>
</dbReference>
<dbReference type="Gene3D" id="3.40.190.10">
    <property type="entry name" value="Periplasmic binding protein-like II"/>
    <property type="match status" value="1"/>
</dbReference>
<dbReference type="PANTHER" id="PTHR43649">
    <property type="entry name" value="ARABINOSE-BINDING PROTEIN-RELATED"/>
    <property type="match status" value="1"/>
</dbReference>
<dbReference type="SUPFAM" id="SSF53850">
    <property type="entry name" value="Periplasmic binding protein-like II"/>
    <property type="match status" value="1"/>
</dbReference>
<protein>
    <submittedName>
        <fullName evidence="2">Carbohydrate ABC transporter substrate-binding protein, CUT1 family</fullName>
    </submittedName>
</protein>
<dbReference type="InterPro" id="IPR050490">
    <property type="entry name" value="Bact_solute-bd_prot1"/>
</dbReference>
<evidence type="ECO:0000313" key="3">
    <source>
        <dbReference type="Proteomes" id="UP000199111"/>
    </source>
</evidence>
<evidence type="ECO:0000313" key="2">
    <source>
        <dbReference type="EMBL" id="SFJ03491.1"/>
    </source>
</evidence>
<dbReference type="InterPro" id="IPR006059">
    <property type="entry name" value="SBP"/>
</dbReference>
<name>A0A1I3N2S1_9ACTN</name>
<evidence type="ECO:0000256" key="1">
    <source>
        <dbReference type="SAM" id="SignalP"/>
    </source>
</evidence>